<dbReference type="GO" id="GO:0020037">
    <property type="term" value="F:heme binding"/>
    <property type="evidence" value="ECO:0007669"/>
    <property type="project" value="TreeGrafter"/>
</dbReference>
<reference evidence="13 14" key="1">
    <citation type="submission" date="2017-06" db="EMBL/GenBank/DDBJ databases">
        <authorList>
            <consortium name="Pathogen Informatics"/>
        </authorList>
    </citation>
    <scope>NUCLEOTIDE SEQUENCE [LARGE SCALE GENOMIC DNA]</scope>
    <source>
        <strain evidence="13 14">NCTC12149</strain>
    </source>
</reference>
<dbReference type="GO" id="GO:0005886">
    <property type="term" value="C:plasma membrane"/>
    <property type="evidence" value="ECO:0007669"/>
    <property type="project" value="UniProtKB-SubCell"/>
</dbReference>
<keyword evidence="9 12" id="KW-1133">Transmembrane helix</keyword>
<evidence type="ECO:0000256" key="3">
    <source>
        <dbReference type="ARBA" id="ARBA00022448"/>
    </source>
</evidence>
<evidence type="ECO:0000256" key="10">
    <source>
        <dbReference type="ARBA" id="ARBA00023004"/>
    </source>
</evidence>
<protein>
    <submittedName>
        <fullName evidence="13">Cytochrome bd-II oxidase subunit 1</fullName>
        <ecNumber evidence="13">1.10.3.-</ecNumber>
    </submittedName>
</protein>
<dbReference type="Proteomes" id="UP000215355">
    <property type="component" value="Chromosome 1"/>
</dbReference>
<dbReference type="RefSeq" id="WP_093101076.1">
    <property type="nucleotide sequence ID" value="NZ_DAMBSL010000001.1"/>
</dbReference>
<evidence type="ECO:0000313" key="14">
    <source>
        <dbReference type="Proteomes" id="UP000215355"/>
    </source>
</evidence>
<feature type="transmembrane region" description="Helical" evidence="12">
    <location>
        <begin position="217"/>
        <end position="235"/>
    </location>
</feature>
<feature type="transmembrane region" description="Helical" evidence="12">
    <location>
        <begin position="127"/>
        <end position="145"/>
    </location>
</feature>
<keyword evidence="4 12" id="KW-1003">Cell membrane</keyword>
<keyword evidence="6 12" id="KW-0812">Transmembrane</keyword>
<feature type="transmembrane region" description="Helical" evidence="12">
    <location>
        <begin position="357"/>
        <end position="378"/>
    </location>
</feature>
<dbReference type="GO" id="GO:0019646">
    <property type="term" value="P:aerobic electron transport chain"/>
    <property type="evidence" value="ECO:0007669"/>
    <property type="project" value="InterPro"/>
</dbReference>
<feature type="transmembrane region" description="Helical" evidence="12">
    <location>
        <begin position="91"/>
        <end position="115"/>
    </location>
</feature>
<evidence type="ECO:0000313" key="13">
    <source>
        <dbReference type="EMBL" id="SNV59562.1"/>
    </source>
</evidence>
<dbReference type="Pfam" id="PF01654">
    <property type="entry name" value="Cyt_bd_oxida_I"/>
    <property type="match status" value="1"/>
</dbReference>
<comment type="similarity">
    <text evidence="2 12">Belongs to the cytochrome ubiquinol oxidase subunit 1 family.</text>
</comment>
<evidence type="ECO:0000256" key="8">
    <source>
        <dbReference type="ARBA" id="ARBA00022982"/>
    </source>
</evidence>
<dbReference type="GO" id="GO:0046872">
    <property type="term" value="F:metal ion binding"/>
    <property type="evidence" value="ECO:0007669"/>
    <property type="project" value="UniProtKB-UniRule"/>
</dbReference>
<evidence type="ECO:0000256" key="4">
    <source>
        <dbReference type="ARBA" id="ARBA00022475"/>
    </source>
</evidence>
<keyword evidence="11 12" id="KW-0472">Membrane</keyword>
<keyword evidence="5 12" id="KW-0349">Heme</keyword>
<dbReference type="PANTHER" id="PTHR30365">
    <property type="entry name" value="CYTOCHROME D UBIQUINOL OXIDASE"/>
    <property type="match status" value="1"/>
</dbReference>
<sequence length="446" mass="50318">MEDMILYNRLQFAFTITFHYLFPQLTMGLSLMIVYFKWKFLRTNNIIYNDASKFWMKIFALNFAMGVVTGIPMEFQFGTNWAKFSELTGGIIGQTLAMEGMFSFFLESSFLGMFIFGEKLLGHKLHFVAGLMVFIGSWASGYLILATHSWMQHPVGYEILENGKFVLNNFSALFTNPWLLPSYLHNQAGSLVTSAFFVSAVGAFYLLSNLHAEYGKIFLKTGVVFGLIASIAVAFPTGDMLAKNVVKHQPATFAAMEGIFETETGGSEIILIGQPDMENKKLDNKIAVPKVLSFLTYQRWDATIKGLNEFDEDIHPTNVPGLYYSYHIMAGLGTIFIGIMIIAAFLLWRKKLFQTKWVLWVLMFTIPFPYIANTAGWYTAELGRQPWLVFNLMRMVDGVSPTVSSGNTLFTLLGFVGLYILLGLLFLMLVLKIIRKGPETHLALKS</sequence>
<keyword evidence="10 12" id="KW-0408">Iron</keyword>
<keyword evidence="3 12" id="KW-0813">Transport</keyword>
<dbReference type="AlphaFoldDB" id="A0AAJ4XEM5"/>
<dbReference type="KEGG" id="smiz:4412673_03526"/>
<dbReference type="GO" id="GO:0070069">
    <property type="term" value="C:cytochrome complex"/>
    <property type="evidence" value="ECO:0007669"/>
    <property type="project" value="UniProtKB-UniRule"/>
</dbReference>
<dbReference type="PIRSF" id="PIRSF006446">
    <property type="entry name" value="Cyt_quinol_oxidase_1"/>
    <property type="match status" value="1"/>
</dbReference>
<evidence type="ECO:0000256" key="7">
    <source>
        <dbReference type="ARBA" id="ARBA00022723"/>
    </source>
</evidence>
<feature type="transmembrane region" description="Helical" evidence="12">
    <location>
        <begin position="188"/>
        <end position="208"/>
    </location>
</feature>
<keyword evidence="8 12" id="KW-0249">Electron transport</keyword>
<dbReference type="InterPro" id="IPR002585">
    <property type="entry name" value="Cyt-d_ubiquinol_oxidase_su_1"/>
</dbReference>
<accession>A0AAJ4XEM5</accession>
<feature type="transmembrane region" description="Helical" evidence="12">
    <location>
        <begin position="409"/>
        <end position="431"/>
    </location>
</feature>
<gene>
    <name evidence="13" type="primary">appC</name>
    <name evidence="13" type="ORF">SAMEA4412673_03526</name>
</gene>
<evidence type="ECO:0000256" key="5">
    <source>
        <dbReference type="ARBA" id="ARBA00022617"/>
    </source>
</evidence>
<organism evidence="13 14">
    <name type="scientific">Sphingobacterium mizutaii</name>
    <dbReference type="NCBI Taxonomy" id="1010"/>
    <lineage>
        <taxon>Bacteria</taxon>
        <taxon>Pseudomonadati</taxon>
        <taxon>Bacteroidota</taxon>
        <taxon>Sphingobacteriia</taxon>
        <taxon>Sphingobacteriales</taxon>
        <taxon>Sphingobacteriaceae</taxon>
        <taxon>Sphingobacterium</taxon>
    </lineage>
</organism>
<keyword evidence="7 12" id="KW-0479">Metal-binding</keyword>
<comment type="subcellular location">
    <subcellularLocation>
        <location evidence="1">Cell membrane</location>
        <topology evidence="1">Multi-pass membrane protein</topology>
    </subcellularLocation>
</comment>
<name>A0AAJ4XEM5_9SPHI</name>
<dbReference type="PANTHER" id="PTHR30365:SF14">
    <property type="entry name" value="CYTOCHROME BD MENAQUINOL OXIDASE SUBUNIT I-RELATED"/>
    <property type="match status" value="1"/>
</dbReference>
<feature type="transmembrane region" description="Helical" evidence="12">
    <location>
        <begin position="54"/>
        <end position="71"/>
    </location>
</feature>
<evidence type="ECO:0000256" key="9">
    <source>
        <dbReference type="ARBA" id="ARBA00022989"/>
    </source>
</evidence>
<dbReference type="EMBL" id="LT906468">
    <property type="protein sequence ID" value="SNV59562.1"/>
    <property type="molecule type" value="Genomic_DNA"/>
</dbReference>
<dbReference type="EC" id="1.10.3.-" evidence="13"/>
<keyword evidence="13" id="KW-0560">Oxidoreductase</keyword>
<dbReference type="GO" id="GO:0016682">
    <property type="term" value="F:oxidoreductase activity, acting on diphenols and related substances as donors, oxygen as acceptor"/>
    <property type="evidence" value="ECO:0007669"/>
    <property type="project" value="TreeGrafter"/>
</dbReference>
<evidence type="ECO:0000256" key="1">
    <source>
        <dbReference type="ARBA" id="ARBA00004651"/>
    </source>
</evidence>
<evidence type="ECO:0000256" key="12">
    <source>
        <dbReference type="PIRNR" id="PIRNR006446"/>
    </source>
</evidence>
<evidence type="ECO:0000256" key="2">
    <source>
        <dbReference type="ARBA" id="ARBA00009819"/>
    </source>
</evidence>
<feature type="transmembrane region" description="Helical" evidence="12">
    <location>
        <begin position="326"/>
        <end position="348"/>
    </location>
</feature>
<evidence type="ECO:0000256" key="6">
    <source>
        <dbReference type="ARBA" id="ARBA00022692"/>
    </source>
</evidence>
<proteinExistence type="inferred from homology"/>
<evidence type="ECO:0000256" key="11">
    <source>
        <dbReference type="ARBA" id="ARBA00023136"/>
    </source>
</evidence>
<feature type="transmembrane region" description="Helical" evidence="12">
    <location>
        <begin position="12"/>
        <end position="34"/>
    </location>
</feature>
<dbReference type="GO" id="GO:0009055">
    <property type="term" value="F:electron transfer activity"/>
    <property type="evidence" value="ECO:0007669"/>
    <property type="project" value="UniProtKB-UniRule"/>
</dbReference>